<dbReference type="InterPro" id="IPR042098">
    <property type="entry name" value="TauD-like_sf"/>
</dbReference>
<dbReference type="InterPro" id="IPR003819">
    <property type="entry name" value="TauD/TfdA-like"/>
</dbReference>
<dbReference type="Pfam" id="PF02668">
    <property type="entry name" value="TauD"/>
    <property type="match status" value="1"/>
</dbReference>
<dbReference type="PANTHER" id="PTHR10696">
    <property type="entry name" value="GAMMA-BUTYROBETAINE HYDROXYLASE-RELATED"/>
    <property type="match status" value="1"/>
</dbReference>
<feature type="domain" description="TauD/TfdA-like" evidence="7">
    <location>
        <begin position="108"/>
        <end position="348"/>
    </location>
</feature>
<keyword evidence="3" id="KW-0479">Metal-binding</keyword>
<evidence type="ECO:0000256" key="6">
    <source>
        <dbReference type="ARBA" id="ARBA00023004"/>
    </source>
</evidence>
<comment type="cofactor">
    <cofactor evidence="1">
        <name>Fe(2+)</name>
        <dbReference type="ChEBI" id="CHEBI:29033"/>
    </cofactor>
</comment>
<evidence type="ECO:0000256" key="5">
    <source>
        <dbReference type="ARBA" id="ARBA00023002"/>
    </source>
</evidence>
<dbReference type="GO" id="GO:0046872">
    <property type="term" value="F:metal ion binding"/>
    <property type="evidence" value="ECO:0007669"/>
    <property type="project" value="UniProtKB-KW"/>
</dbReference>
<dbReference type="Gene3D" id="3.60.130.10">
    <property type="entry name" value="Clavaminate synthase-like"/>
    <property type="match status" value="1"/>
</dbReference>
<dbReference type="Gene3D" id="3.30.2020.30">
    <property type="match status" value="1"/>
</dbReference>
<organism evidence="8 9">
    <name type="scientific">Rhizobium leguminosarum</name>
    <dbReference type="NCBI Taxonomy" id="384"/>
    <lineage>
        <taxon>Bacteria</taxon>
        <taxon>Pseudomonadati</taxon>
        <taxon>Pseudomonadota</taxon>
        <taxon>Alphaproteobacteria</taxon>
        <taxon>Hyphomicrobiales</taxon>
        <taxon>Rhizobiaceae</taxon>
        <taxon>Rhizobium/Agrobacterium group</taxon>
        <taxon>Rhizobium</taxon>
    </lineage>
</organism>
<evidence type="ECO:0000256" key="2">
    <source>
        <dbReference type="ARBA" id="ARBA00008654"/>
    </source>
</evidence>
<evidence type="ECO:0000256" key="3">
    <source>
        <dbReference type="ARBA" id="ARBA00022723"/>
    </source>
</evidence>
<dbReference type="InterPro" id="IPR050411">
    <property type="entry name" value="AlphaKG_dependent_hydroxylases"/>
</dbReference>
<evidence type="ECO:0000256" key="1">
    <source>
        <dbReference type="ARBA" id="ARBA00001954"/>
    </source>
</evidence>
<evidence type="ECO:0000313" key="9">
    <source>
        <dbReference type="Proteomes" id="UP000092691"/>
    </source>
</evidence>
<reference evidence="8 9" key="1">
    <citation type="submission" date="2016-06" db="EMBL/GenBank/DDBJ databases">
        <title>Microsymbionts genomes from the relict species Vavilovia formosa.</title>
        <authorList>
            <person name="Chirak E."/>
            <person name="Kimeklis A."/>
            <person name="Andronov E."/>
        </authorList>
    </citation>
    <scope>NUCLEOTIDE SEQUENCE [LARGE SCALE GENOMIC DNA]</scope>
    <source>
        <strain evidence="8 9">Vaf10</strain>
        <plasmid evidence="9">Plasmid unnamed1</plasmid>
    </source>
</reference>
<dbReference type="CDD" id="cd00250">
    <property type="entry name" value="CAS_like"/>
    <property type="match status" value="1"/>
</dbReference>
<dbReference type="RefSeq" id="WP_065283360.1">
    <property type="nucleotide sequence ID" value="NZ_CP016287.1"/>
</dbReference>
<keyword evidence="4" id="KW-0223">Dioxygenase</keyword>
<dbReference type="InterPro" id="IPR038492">
    <property type="entry name" value="GBBH-like_N_sf"/>
</dbReference>
<dbReference type="AlphaFoldDB" id="A0A1B1CJ19"/>
<dbReference type="GO" id="GO:0045329">
    <property type="term" value="P:carnitine biosynthetic process"/>
    <property type="evidence" value="ECO:0007669"/>
    <property type="project" value="TreeGrafter"/>
</dbReference>
<gene>
    <name evidence="8" type="ORF">BA011_28980</name>
</gene>
<sequence>MNIERVEARGRVIAVHWIDGTTSFYPNLFLRDNDQKGFHPQTGERQFDLLCVPLDLTAEAVTLDGDAVHIDWRGDHDRTTLAADWLYNHRPGVRAADPADIAAEIWEADLHIPKVSISDLSDDHVFFEWLCNTKRHGLSVVTGLEDNEEAGVALGERIGFLRRTNFGLTFRVETIPDPNNLAYTSHALPLHTDLPNQEMPPGYQFLHCVRNGAEGGESVFADAYMIAEKVRRKDAEAFRLLTSIPIPYRFHDRQYDIRVHRPMVSVDERDRVFDVRYSAHLMDSFDIPDTVMADYYAAYRRFMAETRDPTNIITFKMKPGEMVVFDNRRILHGRTAFDPMTGHRLLKGFYVDRGEFDSRIRMLARQT</sequence>
<dbReference type="SUPFAM" id="SSF51197">
    <property type="entry name" value="Clavaminate synthase-like"/>
    <property type="match status" value="1"/>
</dbReference>
<dbReference type="Proteomes" id="UP000092691">
    <property type="component" value="Plasmid unnamed1"/>
</dbReference>
<accession>A0A1B1CJ19</accession>
<evidence type="ECO:0000313" key="8">
    <source>
        <dbReference type="EMBL" id="ANP89760.1"/>
    </source>
</evidence>
<evidence type="ECO:0000259" key="7">
    <source>
        <dbReference type="Pfam" id="PF02668"/>
    </source>
</evidence>
<keyword evidence="6" id="KW-0408">Iron</keyword>
<name>A0A1B1CJ19_RHILE</name>
<keyword evidence="5" id="KW-0560">Oxidoreductase</keyword>
<keyword evidence="8" id="KW-0614">Plasmid</keyword>
<proteinExistence type="inferred from homology"/>
<geneLocation type="plasmid" evidence="8 9">
    <name>unnamed1</name>
</geneLocation>
<dbReference type="PANTHER" id="PTHR10696:SF25">
    <property type="entry name" value="OXIDOREDUCTASE AIM17-RELATED"/>
    <property type="match status" value="1"/>
</dbReference>
<dbReference type="OrthoDB" id="979809at2"/>
<dbReference type="EMBL" id="CP016287">
    <property type="protein sequence ID" value="ANP89760.1"/>
    <property type="molecule type" value="Genomic_DNA"/>
</dbReference>
<evidence type="ECO:0000256" key="4">
    <source>
        <dbReference type="ARBA" id="ARBA00022964"/>
    </source>
</evidence>
<dbReference type="GO" id="GO:0016706">
    <property type="term" value="F:2-oxoglutarate-dependent dioxygenase activity"/>
    <property type="evidence" value="ECO:0007669"/>
    <property type="project" value="UniProtKB-ARBA"/>
</dbReference>
<protein>
    <submittedName>
        <fullName evidence="8">Gamma-butyrobetaine hydroxylase</fullName>
    </submittedName>
</protein>
<comment type="similarity">
    <text evidence="2">Belongs to the gamma-BBH/TMLD family.</text>
</comment>